<evidence type="ECO:0000256" key="3">
    <source>
        <dbReference type="ARBA" id="ARBA00023163"/>
    </source>
</evidence>
<name>A0AAW9Q3S8_9CYAN</name>
<reference evidence="5" key="1">
    <citation type="submission" date="2024-01" db="EMBL/GenBank/DDBJ databases">
        <title>Bank of Algae and Cyanobacteria of the Azores (BACA) strain genomes.</title>
        <authorList>
            <person name="Luz R."/>
            <person name="Cordeiro R."/>
            <person name="Fonseca A."/>
            <person name="Goncalves V."/>
        </authorList>
    </citation>
    <scope>NUCLEOTIDE SEQUENCE</scope>
    <source>
        <strain evidence="5">BACA0141</strain>
    </source>
</reference>
<comment type="caution">
    <text evidence="5">The sequence shown here is derived from an EMBL/GenBank/DDBJ whole genome shotgun (WGS) entry which is preliminary data.</text>
</comment>
<keyword evidence="1" id="KW-0805">Transcription regulation</keyword>
<dbReference type="PRINTS" id="PR00598">
    <property type="entry name" value="HTHMARR"/>
</dbReference>
<dbReference type="PANTHER" id="PTHR42756">
    <property type="entry name" value="TRANSCRIPTIONAL REGULATOR, MARR"/>
    <property type="match status" value="1"/>
</dbReference>
<keyword evidence="3" id="KW-0804">Transcription</keyword>
<keyword evidence="6" id="KW-1185">Reference proteome</keyword>
<dbReference type="AlphaFoldDB" id="A0AAW9Q3S8"/>
<evidence type="ECO:0000256" key="2">
    <source>
        <dbReference type="ARBA" id="ARBA00023125"/>
    </source>
</evidence>
<dbReference type="InterPro" id="IPR000835">
    <property type="entry name" value="HTH_MarR-typ"/>
</dbReference>
<dbReference type="InterPro" id="IPR036388">
    <property type="entry name" value="WH-like_DNA-bd_sf"/>
</dbReference>
<protein>
    <submittedName>
        <fullName evidence="5">MarR family winged helix-turn-helix transcriptional regulator</fullName>
    </submittedName>
</protein>
<evidence type="ECO:0000313" key="6">
    <source>
        <dbReference type="Proteomes" id="UP001333818"/>
    </source>
</evidence>
<dbReference type="GO" id="GO:0003700">
    <property type="term" value="F:DNA-binding transcription factor activity"/>
    <property type="evidence" value="ECO:0007669"/>
    <property type="project" value="InterPro"/>
</dbReference>
<dbReference type="InterPro" id="IPR036390">
    <property type="entry name" value="WH_DNA-bd_sf"/>
</dbReference>
<dbReference type="PROSITE" id="PS50995">
    <property type="entry name" value="HTH_MARR_2"/>
    <property type="match status" value="1"/>
</dbReference>
<gene>
    <name evidence="5" type="ORF">V2H45_14335</name>
</gene>
<organism evidence="5 6">
    <name type="scientific">Tumidithrix elongata BACA0141</name>
    <dbReference type="NCBI Taxonomy" id="2716417"/>
    <lineage>
        <taxon>Bacteria</taxon>
        <taxon>Bacillati</taxon>
        <taxon>Cyanobacteriota</taxon>
        <taxon>Cyanophyceae</taxon>
        <taxon>Pseudanabaenales</taxon>
        <taxon>Pseudanabaenaceae</taxon>
        <taxon>Tumidithrix</taxon>
        <taxon>Tumidithrix elongata</taxon>
    </lineage>
</organism>
<evidence type="ECO:0000256" key="1">
    <source>
        <dbReference type="ARBA" id="ARBA00023015"/>
    </source>
</evidence>
<dbReference type="SUPFAM" id="SSF46785">
    <property type="entry name" value="Winged helix' DNA-binding domain"/>
    <property type="match status" value="1"/>
</dbReference>
<dbReference type="Gene3D" id="1.10.10.10">
    <property type="entry name" value="Winged helix-like DNA-binding domain superfamily/Winged helix DNA-binding domain"/>
    <property type="match status" value="1"/>
</dbReference>
<dbReference type="Pfam" id="PF01047">
    <property type="entry name" value="MarR"/>
    <property type="match status" value="1"/>
</dbReference>
<sequence>MEEILIEFVSTLDASFKKIQGEVGSTTGISKLTISQFQYINAIHELGNPTITEVADKLAITKASVTAGIDKLIKMGYVTKAQSQDDRRSFHVSLTETGEQLIDAKYLALKEYGAFINAALSDKEAKQFEAIITKLVKLFRQT</sequence>
<proteinExistence type="predicted"/>
<dbReference type="GO" id="GO:0003677">
    <property type="term" value="F:DNA binding"/>
    <property type="evidence" value="ECO:0007669"/>
    <property type="project" value="UniProtKB-KW"/>
</dbReference>
<evidence type="ECO:0000259" key="4">
    <source>
        <dbReference type="PROSITE" id="PS50995"/>
    </source>
</evidence>
<accession>A0AAW9Q3S8</accession>
<evidence type="ECO:0000313" key="5">
    <source>
        <dbReference type="EMBL" id="MEE3717915.1"/>
    </source>
</evidence>
<dbReference type="RefSeq" id="WP_330484345.1">
    <property type="nucleotide sequence ID" value="NZ_JAZBJZ010000057.1"/>
</dbReference>
<feature type="domain" description="HTH marR-type" evidence="4">
    <location>
        <begin position="1"/>
        <end position="137"/>
    </location>
</feature>
<dbReference type="EMBL" id="JAZBJZ010000057">
    <property type="protein sequence ID" value="MEE3717915.1"/>
    <property type="molecule type" value="Genomic_DNA"/>
</dbReference>
<dbReference type="SMART" id="SM00347">
    <property type="entry name" value="HTH_MARR"/>
    <property type="match status" value="1"/>
</dbReference>
<keyword evidence="2" id="KW-0238">DNA-binding</keyword>
<dbReference type="PANTHER" id="PTHR42756:SF1">
    <property type="entry name" value="TRANSCRIPTIONAL REPRESSOR OF EMRAB OPERON"/>
    <property type="match status" value="1"/>
</dbReference>
<dbReference type="Proteomes" id="UP001333818">
    <property type="component" value="Unassembled WGS sequence"/>
</dbReference>